<dbReference type="InterPro" id="IPR050460">
    <property type="entry name" value="Distal-less_Homeobox_TF"/>
</dbReference>
<dbReference type="InterPro" id="IPR000047">
    <property type="entry name" value="HTH_motif"/>
</dbReference>
<dbReference type="FunFam" id="1.10.10.60:FF:000233">
    <property type="entry name" value="Distal-less, isoform C"/>
    <property type="match status" value="1"/>
</dbReference>
<keyword evidence="1" id="KW-0217">Developmental protein</keyword>
<feature type="domain" description="Homeobox" evidence="8">
    <location>
        <begin position="118"/>
        <end position="178"/>
    </location>
</feature>
<dbReference type="CDD" id="cd00086">
    <property type="entry name" value="homeodomain"/>
    <property type="match status" value="1"/>
</dbReference>
<name>A0A6J8D8H3_MYTCO</name>
<evidence type="ECO:0000256" key="1">
    <source>
        <dbReference type="ARBA" id="ARBA00022473"/>
    </source>
</evidence>
<organism evidence="9 10">
    <name type="scientific">Mytilus coruscus</name>
    <name type="common">Sea mussel</name>
    <dbReference type="NCBI Taxonomy" id="42192"/>
    <lineage>
        <taxon>Eukaryota</taxon>
        <taxon>Metazoa</taxon>
        <taxon>Spiralia</taxon>
        <taxon>Lophotrochozoa</taxon>
        <taxon>Mollusca</taxon>
        <taxon>Bivalvia</taxon>
        <taxon>Autobranchia</taxon>
        <taxon>Pteriomorphia</taxon>
        <taxon>Mytilida</taxon>
        <taxon>Mytiloidea</taxon>
        <taxon>Mytilidae</taxon>
        <taxon>Mytilinae</taxon>
        <taxon>Mytilus</taxon>
    </lineage>
</organism>
<dbReference type="Proteomes" id="UP000507470">
    <property type="component" value="Unassembled WGS sequence"/>
</dbReference>
<dbReference type="PROSITE" id="PS00027">
    <property type="entry name" value="HOMEOBOX_1"/>
    <property type="match status" value="1"/>
</dbReference>
<dbReference type="PRINTS" id="PR00031">
    <property type="entry name" value="HTHREPRESSR"/>
</dbReference>
<dbReference type="InterPro" id="IPR020479">
    <property type="entry name" value="HD_metazoa"/>
</dbReference>
<sequence length="309" mass="34346">MLNVGGPEGLDQEMGGKSAFMDLQQQPGMPHGMTHPAYPNRSLYQGHPHSGQHGDSIFSNPQHARSLGYPFHMNSMSPSGYQPPAGHPFPMPHYHQSPSPPRDDKSQIEELRINGKGKKMRKPRTIYSSLQLQQLNRRFQRTQYLALPERAELAASLGLTQTQVKIWFQNRRSKYKKIMKQTGPVTNQVGNNVQTPVTSPNHPTRQPSPDAQHPSDTPAPHVQPNSQQNGQSHNNNQHPMMSSPSSSVSPQPAWEMNSGAHQSSVPNSYMPMSTMSMSSMPSMGPGMAAMSHYHSWYAQPPMNQQSCLT</sequence>
<dbReference type="PROSITE" id="PS50071">
    <property type="entry name" value="HOMEOBOX_2"/>
    <property type="match status" value="1"/>
</dbReference>
<keyword evidence="4 5" id="KW-0539">Nucleus</keyword>
<gene>
    <name evidence="9" type="ORF">MCOR_38737</name>
</gene>
<dbReference type="Gene3D" id="1.10.10.60">
    <property type="entry name" value="Homeodomain-like"/>
    <property type="match status" value="1"/>
</dbReference>
<dbReference type="InterPro" id="IPR001356">
    <property type="entry name" value="HD"/>
</dbReference>
<dbReference type="Pfam" id="PF00046">
    <property type="entry name" value="Homeodomain"/>
    <property type="match status" value="1"/>
</dbReference>
<evidence type="ECO:0000313" key="9">
    <source>
        <dbReference type="EMBL" id="CAC5405008.1"/>
    </source>
</evidence>
<dbReference type="InterPro" id="IPR009057">
    <property type="entry name" value="Homeodomain-like_sf"/>
</dbReference>
<feature type="region of interest" description="Disordered" evidence="7">
    <location>
        <begin position="75"/>
        <end position="106"/>
    </location>
</feature>
<evidence type="ECO:0000259" key="8">
    <source>
        <dbReference type="PROSITE" id="PS50071"/>
    </source>
</evidence>
<comment type="subcellular location">
    <subcellularLocation>
        <location evidence="5 6">Nucleus</location>
    </subcellularLocation>
</comment>
<evidence type="ECO:0000256" key="3">
    <source>
        <dbReference type="ARBA" id="ARBA00023155"/>
    </source>
</evidence>
<dbReference type="GO" id="GO:0000981">
    <property type="term" value="F:DNA-binding transcription factor activity, RNA polymerase II-specific"/>
    <property type="evidence" value="ECO:0007669"/>
    <property type="project" value="InterPro"/>
</dbReference>
<feature type="compositionally biased region" description="Polar residues" evidence="7">
    <location>
        <begin position="183"/>
        <end position="209"/>
    </location>
</feature>
<evidence type="ECO:0000256" key="6">
    <source>
        <dbReference type="RuleBase" id="RU000682"/>
    </source>
</evidence>
<dbReference type="GO" id="GO:0000978">
    <property type="term" value="F:RNA polymerase II cis-regulatory region sequence-specific DNA binding"/>
    <property type="evidence" value="ECO:0007669"/>
    <property type="project" value="TreeGrafter"/>
</dbReference>
<protein>
    <submittedName>
        <fullName evidence="9">DLX2</fullName>
    </submittedName>
</protein>
<evidence type="ECO:0000256" key="5">
    <source>
        <dbReference type="PROSITE-ProRule" id="PRU00108"/>
    </source>
</evidence>
<evidence type="ECO:0000256" key="2">
    <source>
        <dbReference type="ARBA" id="ARBA00023125"/>
    </source>
</evidence>
<keyword evidence="3 5" id="KW-0371">Homeobox</keyword>
<feature type="compositionally biased region" description="Low complexity" evidence="7">
    <location>
        <begin position="223"/>
        <end position="252"/>
    </location>
</feature>
<keyword evidence="10" id="KW-1185">Reference proteome</keyword>
<dbReference type="SMART" id="SM00389">
    <property type="entry name" value="HOX"/>
    <property type="match status" value="1"/>
</dbReference>
<accession>A0A6J8D8H3</accession>
<evidence type="ECO:0000256" key="4">
    <source>
        <dbReference type="ARBA" id="ARBA00023242"/>
    </source>
</evidence>
<feature type="region of interest" description="Disordered" evidence="7">
    <location>
        <begin position="181"/>
        <end position="267"/>
    </location>
</feature>
<dbReference type="SUPFAM" id="SSF46689">
    <property type="entry name" value="Homeodomain-like"/>
    <property type="match status" value="1"/>
</dbReference>
<reference evidence="9 10" key="1">
    <citation type="submission" date="2020-06" db="EMBL/GenBank/DDBJ databases">
        <authorList>
            <person name="Li R."/>
            <person name="Bekaert M."/>
        </authorList>
    </citation>
    <scope>NUCLEOTIDE SEQUENCE [LARGE SCALE GENOMIC DNA]</scope>
    <source>
        <strain evidence="10">wild</strain>
    </source>
</reference>
<dbReference type="PRINTS" id="PR00024">
    <property type="entry name" value="HOMEOBOX"/>
</dbReference>
<dbReference type="EMBL" id="CACVKT020007050">
    <property type="protein sequence ID" value="CAC5405008.1"/>
    <property type="molecule type" value="Genomic_DNA"/>
</dbReference>
<dbReference type="GO" id="GO:0005634">
    <property type="term" value="C:nucleus"/>
    <property type="evidence" value="ECO:0007669"/>
    <property type="project" value="UniProtKB-SubCell"/>
</dbReference>
<dbReference type="AlphaFoldDB" id="A0A6J8D8H3"/>
<dbReference type="InterPro" id="IPR017970">
    <property type="entry name" value="Homeobox_CS"/>
</dbReference>
<dbReference type="PANTHER" id="PTHR24327:SF81">
    <property type="entry name" value="HOMEOTIC PROTEIN DISTAL-LESS-RELATED"/>
    <property type="match status" value="1"/>
</dbReference>
<proteinExistence type="predicted"/>
<evidence type="ECO:0000313" key="10">
    <source>
        <dbReference type="Proteomes" id="UP000507470"/>
    </source>
</evidence>
<evidence type="ECO:0000256" key="7">
    <source>
        <dbReference type="SAM" id="MobiDB-lite"/>
    </source>
</evidence>
<dbReference type="PANTHER" id="PTHR24327">
    <property type="entry name" value="HOMEOBOX PROTEIN"/>
    <property type="match status" value="1"/>
</dbReference>
<keyword evidence="2 5" id="KW-0238">DNA-binding</keyword>
<feature type="DNA-binding region" description="Homeobox" evidence="5">
    <location>
        <begin position="120"/>
        <end position="179"/>
    </location>
</feature>
<dbReference type="OrthoDB" id="6159439at2759"/>